<reference evidence="4" key="1">
    <citation type="submission" date="2013-09" db="EMBL/GenBank/DDBJ databases">
        <title>The Genome Sequence of Anopheles maculatus species B.</title>
        <authorList>
            <consortium name="The Broad Institute Genomics Platform"/>
            <person name="Neafsey D.E."/>
            <person name="Besansky N."/>
            <person name="Howell P."/>
            <person name="Walton C."/>
            <person name="Young S.K."/>
            <person name="Zeng Q."/>
            <person name="Gargeya S."/>
            <person name="Fitzgerald M."/>
            <person name="Haas B."/>
            <person name="Abouelleil A."/>
            <person name="Allen A.W."/>
            <person name="Alvarado L."/>
            <person name="Arachchi H.M."/>
            <person name="Berlin A.M."/>
            <person name="Chapman S.B."/>
            <person name="Gainer-Dewar J."/>
            <person name="Goldberg J."/>
            <person name="Griggs A."/>
            <person name="Gujja S."/>
            <person name="Hansen M."/>
            <person name="Howarth C."/>
            <person name="Imamovic A."/>
            <person name="Ireland A."/>
            <person name="Larimer J."/>
            <person name="McCowan C."/>
            <person name="Murphy C."/>
            <person name="Pearson M."/>
            <person name="Poon T.W."/>
            <person name="Priest M."/>
            <person name="Roberts A."/>
            <person name="Saif S."/>
            <person name="Shea T."/>
            <person name="Sisk P."/>
            <person name="Sykes S."/>
            <person name="Wortman J."/>
            <person name="Nusbaum C."/>
            <person name="Birren B."/>
        </authorList>
    </citation>
    <scope>NUCLEOTIDE SEQUENCE [LARGE SCALE GENOMIC DNA]</scope>
    <source>
        <strain evidence="4">maculatus3</strain>
    </source>
</reference>
<proteinExistence type="predicted"/>
<feature type="domain" description="OBG-type G" evidence="2">
    <location>
        <begin position="1"/>
        <end position="179"/>
    </location>
</feature>
<protein>
    <recommendedName>
        <fullName evidence="2">OBG-type G domain-containing protein</fullName>
    </recommendedName>
</protein>
<reference evidence="3" key="2">
    <citation type="submission" date="2020-05" db="UniProtKB">
        <authorList>
            <consortium name="EnsemblMetazoa"/>
        </authorList>
    </citation>
    <scope>IDENTIFICATION</scope>
    <source>
        <strain evidence="3">maculatus3</strain>
    </source>
</reference>
<dbReference type="Proteomes" id="UP000075901">
    <property type="component" value="Unassembled WGS sequence"/>
</dbReference>
<sequence length="179" mass="19703">KVPAYLNVVDIAGLVKGAAEGQGLGNAFLSHISACDAIFHLGRAFDDPDVTHVEGEVDPVRDLSIISEELRLKDEEKLMINLDKLEKLVTRGGDKKSKPEYVSYKGGHHHCKRPMEQESRNVRCVPVRVSPRNVQITSRIVCGLFAHTWPQHVPLVGKLACAPPFAPAEQSNRATSDTF</sequence>
<dbReference type="GO" id="GO:0016887">
    <property type="term" value="F:ATP hydrolysis activity"/>
    <property type="evidence" value="ECO:0007669"/>
    <property type="project" value="TreeGrafter"/>
</dbReference>
<accession>A0A182SUD6</accession>
<name>A0A182SUD6_9DIPT</name>
<keyword evidence="4" id="KW-1185">Reference proteome</keyword>
<keyword evidence="1" id="KW-0547">Nucleotide-binding</keyword>
<dbReference type="GO" id="GO:0005737">
    <property type="term" value="C:cytoplasm"/>
    <property type="evidence" value="ECO:0007669"/>
    <property type="project" value="TreeGrafter"/>
</dbReference>
<dbReference type="Gene3D" id="3.40.50.300">
    <property type="entry name" value="P-loop containing nucleotide triphosphate hydrolases"/>
    <property type="match status" value="1"/>
</dbReference>
<dbReference type="AlphaFoldDB" id="A0A182SUD6"/>
<dbReference type="EnsemblMetazoa" id="AMAM013607-RA">
    <property type="protein sequence ID" value="AMAM013607-PA"/>
    <property type="gene ID" value="AMAM013607"/>
</dbReference>
<evidence type="ECO:0000256" key="1">
    <source>
        <dbReference type="ARBA" id="ARBA00022741"/>
    </source>
</evidence>
<dbReference type="InterPro" id="IPR006073">
    <property type="entry name" value="GTP-bd"/>
</dbReference>
<dbReference type="PANTHER" id="PTHR23305:SF11">
    <property type="entry name" value="OBG-LIKE ATPASE 1"/>
    <property type="match status" value="1"/>
</dbReference>
<dbReference type="GO" id="GO:0005525">
    <property type="term" value="F:GTP binding"/>
    <property type="evidence" value="ECO:0007669"/>
    <property type="project" value="InterPro"/>
</dbReference>
<dbReference type="SUPFAM" id="SSF52540">
    <property type="entry name" value="P-loop containing nucleoside triphosphate hydrolases"/>
    <property type="match status" value="1"/>
</dbReference>
<evidence type="ECO:0000259" key="2">
    <source>
        <dbReference type="PROSITE" id="PS51710"/>
    </source>
</evidence>
<dbReference type="VEuPathDB" id="VectorBase:AMAM013607"/>
<dbReference type="PRINTS" id="PR00326">
    <property type="entry name" value="GTP1OBG"/>
</dbReference>
<evidence type="ECO:0000313" key="4">
    <source>
        <dbReference type="Proteomes" id="UP000075901"/>
    </source>
</evidence>
<dbReference type="PROSITE" id="PS51710">
    <property type="entry name" value="G_OBG"/>
    <property type="match status" value="1"/>
</dbReference>
<dbReference type="PANTHER" id="PTHR23305">
    <property type="entry name" value="OBG GTPASE FAMILY"/>
    <property type="match status" value="1"/>
</dbReference>
<organism evidence="3 4">
    <name type="scientific">Anopheles maculatus</name>
    <dbReference type="NCBI Taxonomy" id="74869"/>
    <lineage>
        <taxon>Eukaryota</taxon>
        <taxon>Metazoa</taxon>
        <taxon>Ecdysozoa</taxon>
        <taxon>Arthropoda</taxon>
        <taxon>Hexapoda</taxon>
        <taxon>Insecta</taxon>
        <taxon>Pterygota</taxon>
        <taxon>Neoptera</taxon>
        <taxon>Endopterygota</taxon>
        <taxon>Diptera</taxon>
        <taxon>Nematocera</taxon>
        <taxon>Culicoidea</taxon>
        <taxon>Culicidae</taxon>
        <taxon>Anophelinae</taxon>
        <taxon>Anopheles</taxon>
        <taxon>Anopheles maculatus group</taxon>
    </lineage>
</organism>
<dbReference type="InterPro" id="IPR027417">
    <property type="entry name" value="P-loop_NTPase"/>
</dbReference>
<dbReference type="InterPro" id="IPR031167">
    <property type="entry name" value="G_OBG"/>
</dbReference>
<evidence type="ECO:0000313" key="3">
    <source>
        <dbReference type="EnsemblMetazoa" id="AMAM013607-PA"/>
    </source>
</evidence>